<dbReference type="SUPFAM" id="SSF55681">
    <property type="entry name" value="Class II aaRS and biotin synthetases"/>
    <property type="match status" value="1"/>
</dbReference>
<feature type="binding site" evidence="9">
    <location>
        <position position="315"/>
    </location>
    <ligand>
        <name>L-serine</name>
        <dbReference type="ChEBI" id="CHEBI:33384"/>
    </ligand>
</feature>
<evidence type="ECO:0000256" key="2">
    <source>
        <dbReference type="ARBA" id="ARBA00012840"/>
    </source>
</evidence>
<evidence type="ECO:0000313" key="16">
    <source>
        <dbReference type="EMBL" id="CAL4798485.1"/>
    </source>
</evidence>
<dbReference type="AlphaFoldDB" id="A0A9P1GFH8"/>
<name>A0A9P1GFH8_9DINO</name>
<dbReference type="InterPro" id="IPR042103">
    <property type="entry name" value="SerRS_1_N_sf"/>
</dbReference>
<dbReference type="InterPro" id="IPR002314">
    <property type="entry name" value="aa-tRNA-synt_IIb"/>
</dbReference>
<dbReference type="InterPro" id="IPR015866">
    <property type="entry name" value="Ser-tRNA-synth_1_N"/>
</dbReference>
<dbReference type="FunFam" id="3.30.930.10:FF:000026">
    <property type="entry name" value="Seryl-tRNA synthetase, cytoplasmic"/>
    <property type="match status" value="1"/>
</dbReference>
<keyword evidence="11" id="KW-0175">Coiled coil</keyword>
<evidence type="ECO:0000256" key="11">
    <source>
        <dbReference type="SAM" id="Coils"/>
    </source>
</evidence>
<comment type="similarity">
    <text evidence="1">Belongs to the class-II aminoacyl-tRNA synthetase family. Type-1 seryl-tRNA synthetase subfamily.</text>
</comment>
<dbReference type="InterPro" id="IPR045864">
    <property type="entry name" value="aa-tRNA-synth_II/BPL/LPL"/>
</dbReference>
<reference evidence="14" key="1">
    <citation type="submission" date="2022-10" db="EMBL/GenBank/DDBJ databases">
        <authorList>
            <person name="Chen Y."/>
            <person name="Dougan E. K."/>
            <person name="Chan C."/>
            <person name="Rhodes N."/>
            <person name="Thang M."/>
        </authorList>
    </citation>
    <scope>NUCLEOTIDE SEQUENCE</scope>
</reference>
<dbReference type="NCBIfam" id="TIGR00414">
    <property type="entry name" value="serS"/>
    <property type="match status" value="1"/>
</dbReference>
<feature type="domain" description="Aminoacyl-transfer RNA synthetases class-II family profile" evidence="13">
    <location>
        <begin position="263"/>
        <end position="500"/>
    </location>
</feature>
<accession>A0A9P1GFH8</accession>
<dbReference type="Proteomes" id="UP001152797">
    <property type="component" value="Unassembled WGS sequence"/>
</dbReference>
<protein>
    <recommendedName>
        <fullName evidence="2">serine--tRNA ligase</fullName>
        <ecNumber evidence="2">6.1.1.11</ecNumber>
    </recommendedName>
    <alternativeName>
        <fullName evidence="8">Seryl-tRNA synthetase</fullName>
    </alternativeName>
</protein>
<dbReference type="EMBL" id="CAMXCT030005035">
    <property type="protein sequence ID" value="CAL4798485.1"/>
    <property type="molecule type" value="Genomic_DNA"/>
</dbReference>
<dbReference type="CDD" id="cd00770">
    <property type="entry name" value="SerRS_core"/>
    <property type="match status" value="1"/>
</dbReference>
<feature type="binding site" evidence="10">
    <location>
        <begin position="346"/>
        <end position="348"/>
    </location>
    <ligand>
        <name>ATP</name>
        <dbReference type="ChEBI" id="CHEBI:30616"/>
    </ligand>
</feature>
<dbReference type="GO" id="GO:0005524">
    <property type="term" value="F:ATP binding"/>
    <property type="evidence" value="ECO:0007669"/>
    <property type="project" value="UniProtKB-KW"/>
</dbReference>
<evidence type="ECO:0000256" key="1">
    <source>
        <dbReference type="ARBA" id="ARBA00010728"/>
    </source>
</evidence>
<dbReference type="EC" id="6.1.1.11" evidence="2"/>
<keyword evidence="7" id="KW-0030">Aminoacyl-tRNA synthetase</keyword>
<sequence length="529" mass="60222">MQSWYKRPESLSLVPQNTTPATSAQNLSPERGIPNFDAVERRLAVAEILSFRHFRPRLALRARGMTIGIDLLRKDKGGNPEEVKESEKRRFRDPKLIDKVLELDSQWVKQKFQLDEKRKEVNKVQSQITEKKKASKGQDKCEDLLTQKTALEGEAANIEQICDEMMGQRDKLLGSIGNIVHDSVPVSQDEEKDNKVVATWGIPRSFEGKTYQANGFRPHFELLEMIGAVEFEAGNEVAGHRGYFLTGPGVLLNQALINYGLAFLSQRGYTPLQPPFFMKKDLMAKTAELEDYDDVLYKVVEDKDHPELDKYLIATSEQPISAFHRGQNIDKTRFPLRYVGLSSCFRREAGSSGRDIRGIFRVHQFEKIEQFVLSDPEKSWDEHESMIAMAQEFYQSLGIPYRTVAIVSGELNNAAAKKYDLEGWFPGDAEGKGKYRELVSCSNCTDYQARAMQTKFGFRPEDPFCHMLNSTLCATERAMCCVVENYQEEDGVRVPRALVPFLLGQEFFPFVKTLKEERPAAKSKAKSKK</sequence>
<dbReference type="Gene3D" id="1.10.287.40">
    <property type="entry name" value="Serine-tRNA synthetase, tRNA binding domain"/>
    <property type="match status" value="1"/>
</dbReference>
<comment type="caution">
    <text evidence="14">The sequence shown here is derived from an EMBL/GenBank/DDBJ whole genome shotgun (WGS) entry which is preliminary data.</text>
</comment>
<keyword evidence="5 10" id="KW-0067">ATP-binding</keyword>
<evidence type="ECO:0000256" key="12">
    <source>
        <dbReference type="SAM" id="MobiDB-lite"/>
    </source>
</evidence>
<dbReference type="Pfam" id="PF00587">
    <property type="entry name" value="tRNA-synt_2b"/>
    <property type="match status" value="1"/>
</dbReference>
<evidence type="ECO:0000256" key="8">
    <source>
        <dbReference type="ARBA" id="ARBA00031113"/>
    </source>
</evidence>
<dbReference type="InterPro" id="IPR033729">
    <property type="entry name" value="SerRS_core"/>
</dbReference>
<proteinExistence type="inferred from homology"/>
<feature type="site" description="Important for serine binding" evidence="9">
    <location>
        <position position="471"/>
    </location>
</feature>
<keyword evidence="17" id="KW-1185">Reference proteome</keyword>
<feature type="region of interest" description="Disordered" evidence="12">
    <location>
        <begin position="1"/>
        <end position="32"/>
    </location>
</feature>
<dbReference type="PROSITE" id="PS50862">
    <property type="entry name" value="AA_TRNA_LIGASE_II"/>
    <property type="match status" value="1"/>
</dbReference>
<dbReference type="EMBL" id="CAMXCT010005035">
    <property type="protein sequence ID" value="CAI4011173.1"/>
    <property type="molecule type" value="Genomic_DNA"/>
</dbReference>
<evidence type="ECO:0000259" key="13">
    <source>
        <dbReference type="PROSITE" id="PS50862"/>
    </source>
</evidence>
<dbReference type="PRINTS" id="PR00981">
    <property type="entry name" value="TRNASYNTHSER"/>
</dbReference>
<feature type="coiled-coil region" evidence="11">
    <location>
        <begin position="114"/>
        <end position="161"/>
    </location>
</feature>
<evidence type="ECO:0000313" key="14">
    <source>
        <dbReference type="EMBL" id="CAI4011173.1"/>
    </source>
</evidence>
<dbReference type="SUPFAM" id="SSF46589">
    <property type="entry name" value="tRNA-binding arm"/>
    <property type="match status" value="1"/>
</dbReference>
<feature type="binding site" evidence="9">
    <location>
        <position position="469"/>
    </location>
    <ligand>
        <name>L-serine</name>
        <dbReference type="ChEBI" id="CHEBI:33384"/>
    </ligand>
</feature>
<evidence type="ECO:0000256" key="3">
    <source>
        <dbReference type="ARBA" id="ARBA00022598"/>
    </source>
</evidence>
<evidence type="ECO:0000256" key="7">
    <source>
        <dbReference type="ARBA" id="ARBA00023146"/>
    </source>
</evidence>
<keyword evidence="6" id="KW-0648">Protein biosynthesis</keyword>
<dbReference type="InterPro" id="IPR010978">
    <property type="entry name" value="tRNA-bd_arm"/>
</dbReference>
<evidence type="ECO:0000256" key="6">
    <source>
        <dbReference type="ARBA" id="ARBA00022917"/>
    </source>
</evidence>
<gene>
    <name evidence="14" type="ORF">C1SCF055_LOCUS36359</name>
</gene>
<dbReference type="InterPro" id="IPR002317">
    <property type="entry name" value="Ser-tRNA-ligase_type_1"/>
</dbReference>
<reference evidence="15" key="2">
    <citation type="submission" date="2024-04" db="EMBL/GenBank/DDBJ databases">
        <authorList>
            <person name="Chen Y."/>
            <person name="Shah S."/>
            <person name="Dougan E. K."/>
            <person name="Thang M."/>
            <person name="Chan C."/>
        </authorList>
    </citation>
    <scope>NUCLEOTIDE SEQUENCE [LARGE SCALE GENOMIC DNA]</scope>
</reference>
<dbReference type="Gene3D" id="3.30.930.10">
    <property type="entry name" value="Bira Bifunctional Protein, Domain 2"/>
    <property type="match status" value="1"/>
</dbReference>
<feature type="binding site" evidence="9">
    <location>
        <position position="346"/>
    </location>
    <ligand>
        <name>L-serine</name>
        <dbReference type="ChEBI" id="CHEBI:33384"/>
    </ligand>
</feature>
<evidence type="ECO:0000313" key="17">
    <source>
        <dbReference type="Proteomes" id="UP001152797"/>
    </source>
</evidence>
<evidence type="ECO:0000313" key="15">
    <source>
        <dbReference type="EMBL" id="CAL1164548.1"/>
    </source>
</evidence>
<dbReference type="GO" id="GO:0006434">
    <property type="term" value="P:seryl-tRNA aminoacylation"/>
    <property type="evidence" value="ECO:0007669"/>
    <property type="project" value="InterPro"/>
</dbReference>
<evidence type="ECO:0000256" key="9">
    <source>
        <dbReference type="PIRSR" id="PIRSR001529-1"/>
    </source>
</evidence>
<dbReference type="EMBL" id="CAMXCT020005035">
    <property type="protein sequence ID" value="CAL1164548.1"/>
    <property type="molecule type" value="Genomic_DNA"/>
</dbReference>
<dbReference type="InterPro" id="IPR006195">
    <property type="entry name" value="aa-tRNA-synth_II"/>
</dbReference>
<keyword evidence="3 16" id="KW-0436">Ligase</keyword>
<feature type="binding site" evidence="10">
    <location>
        <begin position="362"/>
        <end position="365"/>
    </location>
    <ligand>
        <name>ATP</name>
        <dbReference type="ChEBI" id="CHEBI:30616"/>
    </ligand>
</feature>
<dbReference type="PANTHER" id="PTHR11778">
    <property type="entry name" value="SERYL-TRNA SYNTHETASE"/>
    <property type="match status" value="1"/>
</dbReference>
<evidence type="ECO:0000256" key="5">
    <source>
        <dbReference type="ARBA" id="ARBA00022840"/>
    </source>
</evidence>
<feature type="binding site" evidence="9">
    <location>
        <position position="369"/>
    </location>
    <ligand>
        <name>L-serine</name>
        <dbReference type="ChEBI" id="CHEBI:33384"/>
    </ligand>
</feature>
<evidence type="ECO:0000256" key="10">
    <source>
        <dbReference type="PIRSR" id="PIRSR001529-2"/>
    </source>
</evidence>
<evidence type="ECO:0000256" key="4">
    <source>
        <dbReference type="ARBA" id="ARBA00022741"/>
    </source>
</evidence>
<feature type="binding site" evidence="10">
    <location>
        <begin position="437"/>
        <end position="440"/>
    </location>
    <ligand>
        <name>ATP</name>
        <dbReference type="ChEBI" id="CHEBI:30616"/>
    </ligand>
</feature>
<dbReference type="OrthoDB" id="10264585at2759"/>
<dbReference type="PIRSF" id="PIRSF001529">
    <property type="entry name" value="Ser-tRNA-synth_IIa"/>
    <property type="match status" value="1"/>
</dbReference>
<dbReference type="Pfam" id="PF02403">
    <property type="entry name" value="Seryl_tRNA_N"/>
    <property type="match status" value="1"/>
</dbReference>
<organism evidence="14">
    <name type="scientific">Cladocopium goreaui</name>
    <dbReference type="NCBI Taxonomy" id="2562237"/>
    <lineage>
        <taxon>Eukaryota</taxon>
        <taxon>Sar</taxon>
        <taxon>Alveolata</taxon>
        <taxon>Dinophyceae</taxon>
        <taxon>Suessiales</taxon>
        <taxon>Symbiodiniaceae</taxon>
        <taxon>Cladocopium</taxon>
    </lineage>
</organism>
<feature type="compositionally biased region" description="Polar residues" evidence="12">
    <location>
        <begin position="13"/>
        <end position="28"/>
    </location>
</feature>
<keyword evidence="4" id="KW-0547">Nucleotide-binding</keyword>
<dbReference type="GO" id="GO:0004828">
    <property type="term" value="F:serine-tRNA ligase activity"/>
    <property type="evidence" value="ECO:0007669"/>
    <property type="project" value="UniProtKB-EC"/>
</dbReference>